<evidence type="ECO:0000256" key="1">
    <source>
        <dbReference type="SAM" id="MobiDB-lite"/>
    </source>
</evidence>
<name>A0A9I9CGT3_CUCME</name>
<dbReference type="EnsemblPlants" id="MELO3C003325.2.1">
    <property type="protein sequence ID" value="MELO3C003325.2.1"/>
    <property type="gene ID" value="MELO3C003325.2"/>
</dbReference>
<reference evidence="2" key="1">
    <citation type="submission" date="2023-03" db="UniProtKB">
        <authorList>
            <consortium name="EnsemblPlants"/>
        </authorList>
    </citation>
    <scope>IDENTIFICATION</scope>
</reference>
<dbReference type="AlphaFoldDB" id="A0A9I9CGT3"/>
<feature type="region of interest" description="Disordered" evidence="1">
    <location>
        <begin position="1"/>
        <end position="49"/>
    </location>
</feature>
<organism evidence="2">
    <name type="scientific">Cucumis melo</name>
    <name type="common">Muskmelon</name>
    <dbReference type="NCBI Taxonomy" id="3656"/>
    <lineage>
        <taxon>Eukaryota</taxon>
        <taxon>Viridiplantae</taxon>
        <taxon>Streptophyta</taxon>
        <taxon>Embryophyta</taxon>
        <taxon>Tracheophyta</taxon>
        <taxon>Spermatophyta</taxon>
        <taxon>Magnoliopsida</taxon>
        <taxon>eudicotyledons</taxon>
        <taxon>Gunneridae</taxon>
        <taxon>Pentapetalae</taxon>
        <taxon>rosids</taxon>
        <taxon>fabids</taxon>
        <taxon>Cucurbitales</taxon>
        <taxon>Cucurbitaceae</taxon>
        <taxon>Benincaseae</taxon>
        <taxon>Cucumis</taxon>
    </lineage>
</organism>
<proteinExistence type="predicted"/>
<sequence>MRGRGEKDFGKRRNRKRNEEGVENSPATGNRRWRREGSAVEGNWELEGT</sequence>
<feature type="compositionally biased region" description="Basic and acidic residues" evidence="1">
    <location>
        <begin position="1"/>
        <end position="11"/>
    </location>
</feature>
<dbReference type="Gramene" id="MELO3C003325.2.1">
    <property type="protein sequence ID" value="MELO3C003325.2.1"/>
    <property type="gene ID" value="MELO3C003325.2"/>
</dbReference>
<evidence type="ECO:0000313" key="2">
    <source>
        <dbReference type="EnsemblPlants" id="MELO3C003325.2.1"/>
    </source>
</evidence>
<protein>
    <submittedName>
        <fullName evidence="2">Uncharacterized protein</fullName>
    </submittedName>
</protein>
<accession>A0A9I9CGT3</accession>